<dbReference type="Gene3D" id="1.10.287.470">
    <property type="entry name" value="Helix hairpin bin"/>
    <property type="match status" value="1"/>
</dbReference>
<keyword evidence="1" id="KW-0472">Membrane</keyword>
<dbReference type="PANTHER" id="PTHR30438:SF1">
    <property type="entry name" value="36 KDA ANTIGEN"/>
    <property type="match status" value="1"/>
</dbReference>
<evidence type="ECO:0000259" key="2">
    <source>
        <dbReference type="Pfam" id="PF25881"/>
    </source>
</evidence>
<accession>A0A7L4UR10</accession>
<dbReference type="Gene3D" id="2.40.50.100">
    <property type="match status" value="1"/>
</dbReference>
<dbReference type="Pfam" id="PF25881">
    <property type="entry name" value="HH_YBHG"/>
    <property type="match status" value="1"/>
</dbReference>
<sequence>MISQKSQQNDMLLAALAFLGVVAVVAIVGFFTLKKGPEVIQGQVEVKEYRVSGKVPGRIREFRVDEGQKIQKGDTLVILEAPEIEAKLDQAEAAERMARAQNKKARKGAREEKKQSAYEMWQKAKASVEIAQKSYERIKNLYEEGVVTAQRFDEITAKRDAALATERAAKSQYDMAKNGAEQEDKLSAAAQVQRAQGAVAEVNSYLNEMYLTAPMDGEVAEIFPHIGELVGTGSPIMNVSMMQEIWVTFNVREDLLPNFKIGQEIIAKIPGLGNKDIKLKVYMMQDLGSYATWKATKSTGDYDFKTFEVKARPVQKMEGLRPGMSAIVTK</sequence>
<dbReference type="EMBL" id="QENZ01000003">
    <property type="protein sequence ID" value="PVX51952.1"/>
    <property type="molecule type" value="Genomic_DNA"/>
</dbReference>
<keyword evidence="1" id="KW-0812">Transmembrane</keyword>
<dbReference type="AlphaFoldDB" id="A0A7L4UR10"/>
<protein>
    <submittedName>
        <fullName evidence="3">HlyD family secretion protein</fullName>
    </submittedName>
</protein>
<dbReference type="Proteomes" id="UP000251835">
    <property type="component" value="Unassembled WGS sequence"/>
</dbReference>
<comment type="caution">
    <text evidence="3">The sequence shown here is derived from an EMBL/GenBank/DDBJ whole genome shotgun (WGS) entry which is preliminary data.</text>
</comment>
<feature type="transmembrane region" description="Helical" evidence="1">
    <location>
        <begin position="12"/>
        <end position="33"/>
    </location>
</feature>
<dbReference type="OrthoDB" id="9793801at2"/>
<dbReference type="PANTHER" id="PTHR30438">
    <property type="entry name" value="36 KDA ANTIGEN-RELATED"/>
    <property type="match status" value="1"/>
</dbReference>
<evidence type="ECO:0000256" key="1">
    <source>
        <dbReference type="SAM" id="Phobius"/>
    </source>
</evidence>
<evidence type="ECO:0000313" key="4">
    <source>
        <dbReference type="Proteomes" id="UP000251835"/>
    </source>
</evidence>
<reference evidence="3 4" key="1">
    <citation type="submission" date="2018-05" db="EMBL/GenBank/DDBJ databases">
        <title>Genomic Encyclopedia of Type Strains, Phase IV (KMG-IV): sequencing the most valuable type-strain genomes for metagenomic binning, comparative biology and taxonomic classification.</title>
        <authorList>
            <person name="Goeker M."/>
        </authorList>
    </citation>
    <scope>NUCLEOTIDE SEQUENCE [LARGE SCALE GENOMIC DNA]</scope>
    <source>
        <strain evidence="3 4">DSM 28579</strain>
    </source>
</reference>
<proteinExistence type="predicted"/>
<gene>
    <name evidence="3" type="ORF">C7377_0246</name>
</gene>
<dbReference type="Gene3D" id="2.40.30.170">
    <property type="match status" value="1"/>
</dbReference>
<dbReference type="SUPFAM" id="SSF111369">
    <property type="entry name" value="HlyD-like secretion proteins"/>
    <property type="match status" value="2"/>
</dbReference>
<name>A0A7L4UR10_BALHA</name>
<keyword evidence="1" id="KW-1133">Transmembrane helix</keyword>
<dbReference type="InterPro" id="IPR059052">
    <property type="entry name" value="HH_YbhG-like"/>
</dbReference>
<organism evidence="3 4">
    <name type="scientific">Balneicella halophila</name>
    <dbReference type="NCBI Taxonomy" id="1537566"/>
    <lineage>
        <taxon>Bacteria</taxon>
        <taxon>Pseudomonadati</taxon>
        <taxon>Bacteroidota</taxon>
        <taxon>Bacteroidia</taxon>
        <taxon>Bacteroidales</taxon>
        <taxon>Balneicellaceae</taxon>
        <taxon>Balneicella</taxon>
    </lineage>
</organism>
<feature type="domain" description="YbhG-like alpha-helical hairpin" evidence="2">
    <location>
        <begin position="84"/>
        <end position="206"/>
    </location>
</feature>
<dbReference type="RefSeq" id="WP_116495519.1">
    <property type="nucleotide sequence ID" value="NZ_QENZ01000003.1"/>
</dbReference>
<evidence type="ECO:0000313" key="3">
    <source>
        <dbReference type="EMBL" id="PVX51952.1"/>
    </source>
</evidence>
<keyword evidence="4" id="KW-1185">Reference proteome</keyword>